<reference evidence="2 3" key="1">
    <citation type="submission" date="2016-10" db="EMBL/GenBank/DDBJ databases">
        <authorList>
            <person name="de Groot N.N."/>
        </authorList>
    </citation>
    <scope>NUCLEOTIDE SEQUENCE [LARGE SCALE GENOMIC DNA]</scope>
    <source>
        <strain evidence="2 3">DSM 19886</strain>
    </source>
</reference>
<keyword evidence="3" id="KW-1185">Reference proteome</keyword>
<evidence type="ECO:0000313" key="3">
    <source>
        <dbReference type="Proteomes" id="UP000199440"/>
    </source>
</evidence>
<feature type="chain" id="PRO_5011781783" description="Secreted protein" evidence="1">
    <location>
        <begin position="19"/>
        <end position="48"/>
    </location>
</feature>
<protein>
    <recommendedName>
        <fullName evidence="4">Secreted protein</fullName>
    </recommendedName>
</protein>
<evidence type="ECO:0000313" key="2">
    <source>
        <dbReference type="EMBL" id="SDL83306.1"/>
    </source>
</evidence>
<evidence type="ECO:0000256" key="1">
    <source>
        <dbReference type="SAM" id="SignalP"/>
    </source>
</evidence>
<dbReference type="STRING" id="192904.SAMN04488514_10393"/>
<feature type="signal peptide" evidence="1">
    <location>
        <begin position="1"/>
        <end position="18"/>
    </location>
</feature>
<dbReference type="EMBL" id="FNGV01000003">
    <property type="protein sequence ID" value="SDL83306.1"/>
    <property type="molecule type" value="Genomic_DNA"/>
</dbReference>
<proteinExistence type="predicted"/>
<gene>
    <name evidence="2" type="ORF">SAMN04488514_10393</name>
</gene>
<dbReference type="Proteomes" id="UP000199440">
    <property type="component" value="Unassembled WGS sequence"/>
</dbReference>
<name>A0A1G9N9Y1_9FLAO</name>
<sequence>MKVSKLVLFALVSVFTMGLTSCVDSTAQDDQLYEDAIRKDEIKDQDVD</sequence>
<organism evidence="2 3">
    <name type="scientific">Kriegella aquimaris</name>
    <dbReference type="NCBI Taxonomy" id="192904"/>
    <lineage>
        <taxon>Bacteria</taxon>
        <taxon>Pseudomonadati</taxon>
        <taxon>Bacteroidota</taxon>
        <taxon>Flavobacteriia</taxon>
        <taxon>Flavobacteriales</taxon>
        <taxon>Flavobacteriaceae</taxon>
        <taxon>Kriegella</taxon>
    </lineage>
</organism>
<accession>A0A1G9N9Y1</accession>
<evidence type="ECO:0008006" key="4">
    <source>
        <dbReference type="Google" id="ProtNLM"/>
    </source>
</evidence>
<keyword evidence="1" id="KW-0732">Signal</keyword>
<dbReference type="PROSITE" id="PS51257">
    <property type="entry name" value="PROKAR_LIPOPROTEIN"/>
    <property type="match status" value="1"/>
</dbReference>
<dbReference type="AlphaFoldDB" id="A0A1G9N9Y1"/>